<organism evidence="1 2">
    <name type="scientific">Pavo cristatus</name>
    <name type="common">Indian peafowl</name>
    <name type="synonym">Blue peafowl</name>
    <dbReference type="NCBI Taxonomy" id="9049"/>
    <lineage>
        <taxon>Eukaryota</taxon>
        <taxon>Metazoa</taxon>
        <taxon>Chordata</taxon>
        <taxon>Craniata</taxon>
        <taxon>Vertebrata</taxon>
        <taxon>Euteleostomi</taxon>
        <taxon>Archelosauria</taxon>
        <taxon>Archosauria</taxon>
        <taxon>Dinosauria</taxon>
        <taxon>Saurischia</taxon>
        <taxon>Theropoda</taxon>
        <taxon>Coelurosauria</taxon>
        <taxon>Aves</taxon>
        <taxon>Neognathae</taxon>
        <taxon>Galloanserae</taxon>
        <taxon>Galliformes</taxon>
        <taxon>Phasianidae</taxon>
        <taxon>Phasianinae</taxon>
        <taxon>Pavo</taxon>
    </lineage>
</organism>
<evidence type="ECO:0000313" key="2">
    <source>
        <dbReference type="Proteomes" id="UP000694428"/>
    </source>
</evidence>
<proteinExistence type="predicted"/>
<accession>A0A8C9L9K0</accession>
<dbReference type="AlphaFoldDB" id="A0A8C9L9K0"/>
<keyword evidence="2" id="KW-1185">Reference proteome</keyword>
<sequence>MFSFFRKGQDTKKITVQEREADGFVICLPHSHTATAVHSTSVFNLASFLFLEILSVNI</sequence>
<reference evidence="1" key="2">
    <citation type="submission" date="2025-09" db="UniProtKB">
        <authorList>
            <consortium name="Ensembl"/>
        </authorList>
    </citation>
    <scope>IDENTIFICATION</scope>
</reference>
<evidence type="ECO:0000313" key="1">
    <source>
        <dbReference type="Ensembl" id="ENSPSTP00000012058.1"/>
    </source>
</evidence>
<dbReference type="Ensembl" id="ENSPSTT00000012645.1">
    <property type="protein sequence ID" value="ENSPSTP00000012058.1"/>
    <property type="gene ID" value="ENSPSTG00000008495.1"/>
</dbReference>
<protein>
    <submittedName>
        <fullName evidence="1">Uncharacterized protein</fullName>
    </submittedName>
</protein>
<dbReference type="Proteomes" id="UP000694428">
    <property type="component" value="Unplaced"/>
</dbReference>
<name>A0A8C9L9K0_PAVCR</name>
<reference evidence="1" key="1">
    <citation type="submission" date="2025-08" db="UniProtKB">
        <authorList>
            <consortium name="Ensembl"/>
        </authorList>
    </citation>
    <scope>IDENTIFICATION</scope>
</reference>